<dbReference type="Gene3D" id="3.30.70.2970">
    <property type="entry name" value="Protein of unknown function (DUF541), domain 2"/>
    <property type="match status" value="1"/>
</dbReference>
<reference evidence="2 3" key="1">
    <citation type="submission" date="2018-08" db="EMBL/GenBank/DDBJ databases">
        <title>Salinimonas sediminis sp. nov., a piezophilic bacterium isolated from a deep-sea sediment sample from the New Britain Trench.</title>
        <authorList>
            <person name="Cao J."/>
        </authorList>
    </citation>
    <scope>NUCLEOTIDE SEQUENCE [LARGE SCALE GENOMIC DNA]</scope>
    <source>
        <strain evidence="2 3">N102</strain>
    </source>
</reference>
<dbReference type="Proteomes" id="UP000262073">
    <property type="component" value="Chromosome"/>
</dbReference>
<evidence type="ECO:0000256" key="1">
    <source>
        <dbReference type="SAM" id="SignalP"/>
    </source>
</evidence>
<dbReference type="Pfam" id="PF04402">
    <property type="entry name" value="SIMPL"/>
    <property type="match status" value="1"/>
</dbReference>
<evidence type="ECO:0000313" key="3">
    <source>
        <dbReference type="Proteomes" id="UP000262073"/>
    </source>
</evidence>
<dbReference type="InterPro" id="IPR007497">
    <property type="entry name" value="SIMPL/DUF541"/>
</dbReference>
<keyword evidence="1" id="KW-0732">Signal</keyword>
<dbReference type="EMBL" id="CP031769">
    <property type="protein sequence ID" value="AXR06564.1"/>
    <property type="molecule type" value="Genomic_DNA"/>
</dbReference>
<name>A0A346NM07_9ALTE</name>
<dbReference type="AlphaFoldDB" id="A0A346NM07"/>
<organism evidence="2 3">
    <name type="scientific">Salinimonas sediminis</name>
    <dbReference type="NCBI Taxonomy" id="2303538"/>
    <lineage>
        <taxon>Bacteria</taxon>
        <taxon>Pseudomonadati</taxon>
        <taxon>Pseudomonadota</taxon>
        <taxon>Gammaproteobacteria</taxon>
        <taxon>Alteromonadales</taxon>
        <taxon>Alteromonadaceae</taxon>
        <taxon>Alteromonas/Salinimonas group</taxon>
        <taxon>Salinimonas</taxon>
    </lineage>
</organism>
<dbReference type="RefSeq" id="WP_108568030.1">
    <property type="nucleotide sequence ID" value="NZ_CP031769.1"/>
</dbReference>
<feature type="chain" id="PRO_5016932109" evidence="1">
    <location>
        <begin position="25"/>
        <end position="237"/>
    </location>
</feature>
<dbReference type="GO" id="GO:0006974">
    <property type="term" value="P:DNA damage response"/>
    <property type="evidence" value="ECO:0007669"/>
    <property type="project" value="TreeGrafter"/>
</dbReference>
<dbReference type="Gene3D" id="3.30.110.170">
    <property type="entry name" value="Protein of unknown function (DUF541), domain 1"/>
    <property type="match status" value="1"/>
</dbReference>
<accession>A0A346NM07</accession>
<evidence type="ECO:0000313" key="2">
    <source>
        <dbReference type="EMBL" id="AXR06564.1"/>
    </source>
</evidence>
<gene>
    <name evidence="2" type="ORF">D0Y50_09400</name>
</gene>
<protein>
    <submittedName>
        <fullName evidence="2">DUF541 domain-containing protein</fullName>
    </submittedName>
</protein>
<feature type="signal peptide" evidence="1">
    <location>
        <begin position="1"/>
        <end position="24"/>
    </location>
</feature>
<dbReference type="InterPro" id="IPR052022">
    <property type="entry name" value="26kDa_periplasmic_antigen"/>
</dbReference>
<keyword evidence="3" id="KW-1185">Reference proteome</keyword>
<sequence>MLPKRFFSIACISLLMGPMAAASAQTATAPTVAQAQIQVNGTGTVEVVPDTYTVTFVLEQKGATLTKLNSQLQHDLGQLSRFLLDEGVAAEHIASMQVRLNPWYESGPQGREEKGFVLSREVTVVHNDLDHYDRIIDGALKRGVTRISQFELGTENQQKAYQQALINAVKDAKSRAGLLAQELGASVGPVITISEHHSGIVMAAGRSKMMMAESGPAMPGQQHIEATVSATFALEHQ</sequence>
<dbReference type="PANTHER" id="PTHR34387:SF1">
    <property type="entry name" value="PERIPLASMIC IMMUNOGENIC PROTEIN"/>
    <property type="match status" value="1"/>
</dbReference>
<dbReference type="OrthoDB" id="5700464at2"/>
<dbReference type="KEGG" id="salm:D0Y50_09400"/>
<proteinExistence type="predicted"/>
<dbReference type="PANTHER" id="PTHR34387">
    <property type="entry name" value="SLR1258 PROTEIN"/>
    <property type="match status" value="1"/>
</dbReference>